<evidence type="ECO:0000256" key="3">
    <source>
        <dbReference type="ARBA" id="ARBA00023125"/>
    </source>
</evidence>
<dbReference type="GO" id="GO:0003700">
    <property type="term" value="F:DNA-binding transcription factor activity"/>
    <property type="evidence" value="ECO:0007669"/>
    <property type="project" value="InterPro"/>
</dbReference>
<keyword evidence="3" id="KW-0238">DNA-binding</keyword>
<evidence type="ECO:0000256" key="4">
    <source>
        <dbReference type="ARBA" id="ARBA00023163"/>
    </source>
</evidence>
<evidence type="ECO:0000313" key="6">
    <source>
        <dbReference type="EMBL" id="TQV89865.1"/>
    </source>
</evidence>
<keyword evidence="7" id="KW-1185">Reference proteome</keyword>
<dbReference type="InterPro" id="IPR036388">
    <property type="entry name" value="WH-like_DNA-bd_sf"/>
</dbReference>
<dbReference type="InterPro" id="IPR000847">
    <property type="entry name" value="LysR_HTH_N"/>
</dbReference>
<dbReference type="PANTHER" id="PTHR30537:SF30">
    <property type="entry name" value="TRANSCRIPTIONAL REGULATOR-RELATED"/>
    <property type="match status" value="1"/>
</dbReference>
<dbReference type="Pfam" id="PF03466">
    <property type="entry name" value="LysR_substrate"/>
    <property type="match status" value="1"/>
</dbReference>
<reference evidence="6 7" key="1">
    <citation type="submission" date="2019-07" db="EMBL/GenBank/DDBJ databases">
        <title>Draft genome for Aliikangiella sp. M105.</title>
        <authorList>
            <person name="Wang G."/>
        </authorList>
    </citation>
    <scope>NUCLEOTIDE SEQUENCE [LARGE SCALE GENOMIC DNA]</scope>
    <source>
        <strain evidence="6 7">M105</strain>
    </source>
</reference>
<dbReference type="FunFam" id="1.10.10.10:FF:000001">
    <property type="entry name" value="LysR family transcriptional regulator"/>
    <property type="match status" value="1"/>
</dbReference>
<evidence type="ECO:0000259" key="5">
    <source>
        <dbReference type="PROSITE" id="PS50931"/>
    </source>
</evidence>
<gene>
    <name evidence="6" type="ORF">FLL46_01115</name>
</gene>
<dbReference type="Gene3D" id="3.40.190.290">
    <property type="match status" value="1"/>
</dbReference>
<dbReference type="PROSITE" id="PS50931">
    <property type="entry name" value="HTH_LYSR"/>
    <property type="match status" value="1"/>
</dbReference>
<name>A0A545UK69_9GAMM</name>
<protein>
    <submittedName>
        <fullName evidence="6">LysR family transcriptional regulator</fullName>
    </submittedName>
</protein>
<dbReference type="Gene3D" id="1.10.10.10">
    <property type="entry name" value="Winged helix-like DNA-binding domain superfamily/Winged helix DNA-binding domain"/>
    <property type="match status" value="1"/>
</dbReference>
<dbReference type="EMBL" id="VIKS01000001">
    <property type="protein sequence ID" value="TQV89865.1"/>
    <property type="molecule type" value="Genomic_DNA"/>
</dbReference>
<organism evidence="6 7">
    <name type="scientific">Aliikangiella coralliicola</name>
    <dbReference type="NCBI Taxonomy" id="2592383"/>
    <lineage>
        <taxon>Bacteria</taxon>
        <taxon>Pseudomonadati</taxon>
        <taxon>Pseudomonadota</taxon>
        <taxon>Gammaproteobacteria</taxon>
        <taxon>Oceanospirillales</taxon>
        <taxon>Pleioneaceae</taxon>
        <taxon>Aliikangiella</taxon>
    </lineage>
</organism>
<dbReference type="OrthoDB" id="6183733at2"/>
<dbReference type="PANTHER" id="PTHR30537">
    <property type="entry name" value="HTH-TYPE TRANSCRIPTIONAL REGULATOR"/>
    <property type="match status" value="1"/>
</dbReference>
<evidence type="ECO:0000256" key="2">
    <source>
        <dbReference type="ARBA" id="ARBA00023015"/>
    </source>
</evidence>
<dbReference type="SUPFAM" id="SSF46785">
    <property type="entry name" value="Winged helix' DNA-binding domain"/>
    <property type="match status" value="1"/>
</dbReference>
<proteinExistence type="inferred from homology"/>
<dbReference type="InterPro" id="IPR058163">
    <property type="entry name" value="LysR-type_TF_proteobact-type"/>
</dbReference>
<keyword evidence="4" id="KW-0804">Transcription</keyword>
<comment type="caution">
    <text evidence="6">The sequence shown here is derived from an EMBL/GenBank/DDBJ whole genome shotgun (WGS) entry which is preliminary data.</text>
</comment>
<accession>A0A545UK69</accession>
<dbReference type="Proteomes" id="UP000315439">
    <property type="component" value="Unassembled WGS sequence"/>
</dbReference>
<dbReference type="GO" id="GO:0043565">
    <property type="term" value="F:sequence-specific DNA binding"/>
    <property type="evidence" value="ECO:0007669"/>
    <property type="project" value="TreeGrafter"/>
</dbReference>
<dbReference type="SUPFAM" id="SSF53850">
    <property type="entry name" value="Periplasmic binding protein-like II"/>
    <property type="match status" value="1"/>
</dbReference>
<sequence length="300" mass="33076">MRHMVVFSRVVEAGSISAAAEDLDISKSVVSQQLKSLEAELGVVLLKRTTRQQILTPVGKAFYLQCQKINQLTQKAWDDARDSQIEPTGSISVNAPHALIEPVISPAVGAMVNRYNKIVPTILANDQRVDLIEKGVDLAIRVGEMPSSEYRQRLVGQFREVLCASPDYIREKNLSAVALLKDPEVAESCDYVANTWQGKNINHELSHKNTGKKGTVTFHANRFNDSLSSVIAMVKAGAGIALIPDFLFYPCQQKHELENIFSDYLLPSVPVYSVHAFGSNPPLNVKLAIDFIKSQMSAIT</sequence>
<dbReference type="PRINTS" id="PR00039">
    <property type="entry name" value="HTHLYSR"/>
</dbReference>
<evidence type="ECO:0000256" key="1">
    <source>
        <dbReference type="ARBA" id="ARBA00009437"/>
    </source>
</evidence>
<dbReference type="InterPro" id="IPR005119">
    <property type="entry name" value="LysR_subst-bd"/>
</dbReference>
<feature type="domain" description="HTH lysR-type" evidence="5">
    <location>
        <begin position="1"/>
        <end position="56"/>
    </location>
</feature>
<comment type="similarity">
    <text evidence="1">Belongs to the LysR transcriptional regulatory family.</text>
</comment>
<keyword evidence="2" id="KW-0805">Transcription regulation</keyword>
<dbReference type="Pfam" id="PF00126">
    <property type="entry name" value="HTH_1"/>
    <property type="match status" value="1"/>
</dbReference>
<evidence type="ECO:0000313" key="7">
    <source>
        <dbReference type="Proteomes" id="UP000315439"/>
    </source>
</evidence>
<dbReference type="InterPro" id="IPR036390">
    <property type="entry name" value="WH_DNA-bd_sf"/>
</dbReference>
<dbReference type="AlphaFoldDB" id="A0A545UK69"/>
<dbReference type="GO" id="GO:0006351">
    <property type="term" value="P:DNA-templated transcription"/>
    <property type="evidence" value="ECO:0007669"/>
    <property type="project" value="TreeGrafter"/>
</dbReference>